<dbReference type="Proteomes" id="UP000177876">
    <property type="component" value="Unassembled WGS sequence"/>
</dbReference>
<dbReference type="PANTHER" id="PTHR43194">
    <property type="entry name" value="HYDROLASE ALPHA/BETA FOLD FAMILY"/>
    <property type="match status" value="1"/>
</dbReference>
<dbReference type="STRING" id="1797197.A2Y75_11215"/>
<proteinExistence type="predicted"/>
<reference evidence="3 4" key="1">
    <citation type="journal article" date="2016" name="Nat. Commun.">
        <title>Thousands of microbial genomes shed light on interconnected biogeochemical processes in an aquifer system.</title>
        <authorList>
            <person name="Anantharaman K."/>
            <person name="Brown C.T."/>
            <person name="Hug L.A."/>
            <person name="Sharon I."/>
            <person name="Castelle C.J."/>
            <person name="Probst A.J."/>
            <person name="Thomas B.C."/>
            <person name="Singh A."/>
            <person name="Wilkins M.J."/>
            <person name="Karaoz U."/>
            <person name="Brodie E.L."/>
            <person name="Williams K.H."/>
            <person name="Hubbard S.S."/>
            <person name="Banfield J.F."/>
        </authorList>
    </citation>
    <scope>NUCLEOTIDE SEQUENCE [LARGE SCALE GENOMIC DNA]</scope>
</reference>
<feature type="domain" description="AB hydrolase-1" evidence="2">
    <location>
        <begin position="72"/>
        <end position="315"/>
    </location>
</feature>
<feature type="transmembrane region" description="Helical" evidence="1">
    <location>
        <begin position="6"/>
        <end position="26"/>
    </location>
</feature>
<keyword evidence="1" id="KW-1133">Transmembrane helix</keyword>
<dbReference type="InterPro" id="IPR000073">
    <property type="entry name" value="AB_hydrolase_1"/>
</dbReference>
<organism evidence="3 4">
    <name type="scientific">Candidatus Solincola sediminis</name>
    <dbReference type="NCBI Taxonomy" id="1797199"/>
    <lineage>
        <taxon>Bacteria</taxon>
        <taxon>Bacillati</taxon>
        <taxon>Actinomycetota</taxon>
        <taxon>Candidatus Geothermincolia</taxon>
        <taxon>Candidatus Geothermincolales</taxon>
        <taxon>Candidatus Geothermincolaceae</taxon>
        <taxon>Candidatus Solincola</taxon>
    </lineage>
</organism>
<sequence length="352" mass="39817">MNWIIIWIIAWVVVMSIFSASLVLLLRRSDRRKERRQGNKERPSIPYGKEKEGVFSLDGTPLHVDYLGESDPTIFFVHGILATGEVFRYQKPYFARKYRVVSLDLRGHGESSLPASKKDFSIEHMAGDVKATIDAFDPQQFVVAGHSMGGFVTFKFFEKYGKEYEGRLKGLAILDSSGTDTTGMSLRWKLGGLFLKYLWDSPIIRFLQPHFSKSAAMYMYGRWIAYGEQAPASEVELFQEIASKLPIKTLKGTAKACMNHKIEYCLPNVNVPVLMLVGNEDCLMAKDRLNKRTCALLPDVRSKVIEGAGHNAMLELPEEVNAGLDEFFTERFLRGRESTSDLMESVVPADFM</sequence>
<evidence type="ECO:0000313" key="4">
    <source>
        <dbReference type="Proteomes" id="UP000177876"/>
    </source>
</evidence>
<evidence type="ECO:0000259" key="2">
    <source>
        <dbReference type="Pfam" id="PF00561"/>
    </source>
</evidence>
<dbReference type="PRINTS" id="PR00111">
    <property type="entry name" value="ABHYDROLASE"/>
</dbReference>
<evidence type="ECO:0000313" key="3">
    <source>
        <dbReference type="EMBL" id="OFW59392.1"/>
    </source>
</evidence>
<gene>
    <name evidence="3" type="ORF">A2Y75_11215</name>
</gene>
<protein>
    <recommendedName>
        <fullName evidence="2">AB hydrolase-1 domain-containing protein</fullName>
    </recommendedName>
</protein>
<dbReference type="InterPro" id="IPR050228">
    <property type="entry name" value="Carboxylesterase_BioH"/>
</dbReference>
<name>A0A1F2WR84_9ACTN</name>
<dbReference type="Pfam" id="PF00561">
    <property type="entry name" value="Abhydrolase_1"/>
    <property type="match status" value="1"/>
</dbReference>
<dbReference type="InterPro" id="IPR029058">
    <property type="entry name" value="AB_hydrolase_fold"/>
</dbReference>
<evidence type="ECO:0000256" key="1">
    <source>
        <dbReference type="SAM" id="Phobius"/>
    </source>
</evidence>
<dbReference type="EMBL" id="MELK01000016">
    <property type="protein sequence ID" value="OFW59392.1"/>
    <property type="molecule type" value="Genomic_DNA"/>
</dbReference>
<dbReference type="Gene3D" id="3.40.50.1820">
    <property type="entry name" value="alpha/beta hydrolase"/>
    <property type="match status" value="1"/>
</dbReference>
<accession>A0A1F2WR84</accession>
<keyword evidence="1" id="KW-0812">Transmembrane</keyword>
<dbReference type="AlphaFoldDB" id="A0A1F2WR84"/>
<dbReference type="PANTHER" id="PTHR43194:SF2">
    <property type="entry name" value="PEROXISOMAL MEMBRANE PROTEIN LPX1"/>
    <property type="match status" value="1"/>
</dbReference>
<keyword evidence="1" id="KW-0472">Membrane</keyword>
<comment type="caution">
    <text evidence="3">The sequence shown here is derived from an EMBL/GenBank/DDBJ whole genome shotgun (WGS) entry which is preliminary data.</text>
</comment>
<dbReference type="SUPFAM" id="SSF53474">
    <property type="entry name" value="alpha/beta-Hydrolases"/>
    <property type="match status" value="1"/>
</dbReference>
<dbReference type="GO" id="GO:0003824">
    <property type="term" value="F:catalytic activity"/>
    <property type="evidence" value="ECO:0007669"/>
    <property type="project" value="UniProtKB-ARBA"/>
</dbReference>